<dbReference type="Gene3D" id="2.40.50.140">
    <property type="entry name" value="Nucleic acid-binding proteins"/>
    <property type="match status" value="4"/>
</dbReference>
<sequence>MSDEREMKDQHAQAGRDGDADRETGGVNPGTPEEAGHASQPHPEAEASEGDRENENFGMEESMQYGLLEDVHPGQILEGKVVHISNDGVLVDVGAKSEGVVHLHDLSHRRVDRPEEVVKLGDTIKVYVIGWEGEEGTLRLSKRRADELEAWERLEQAMATGEVLEAPVTEVVKGGLVVDVGLRGFVPASHVARGYVNDLNPFLGQTLRLKVIELDRGKRRAILSRKVVLEEEQKSARDRLWSEIEEGQVRTGVVKSLTDFGAFIDLGGVDGLLHISEMSWGRIKHPSEVLHEGQEVQVKVLRLDREKEKISLGLRQVLPNPWDTVAERYHEGEIYEGRVVRLATFGAFVELEPGVDGLVHISQLAPYRVAQPGDAVQVGDIIAVKVLHVDPEAKRISLSKREADEDLERGATITRRLGEAPAATEEPPGEEGPSTIGEHLAAYHSGDWDEQESE</sequence>
<feature type="domain" description="S1 motif" evidence="5">
    <location>
        <begin position="332"/>
        <end position="401"/>
    </location>
</feature>
<evidence type="ECO:0000256" key="3">
    <source>
        <dbReference type="ARBA" id="ARBA00023274"/>
    </source>
</evidence>
<dbReference type="EMBL" id="LR778114">
    <property type="protein sequence ID" value="CAB1128718.1"/>
    <property type="molecule type" value="Genomic_DNA"/>
</dbReference>
<keyword evidence="7" id="KW-1185">Reference proteome</keyword>
<dbReference type="AlphaFoldDB" id="A0A6F8ZG42"/>
<dbReference type="PROSITE" id="PS50126">
    <property type="entry name" value="S1"/>
    <property type="match status" value="4"/>
</dbReference>
<proteinExistence type="inferred from homology"/>
<protein>
    <submittedName>
        <fullName evidence="6">30S ribosomal protein S1</fullName>
    </submittedName>
</protein>
<dbReference type="InterPro" id="IPR035104">
    <property type="entry name" value="Ribosomal_protein_S1-like"/>
</dbReference>
<evidence type="ECO:0000256" key="2">
    <source>
        <dbReference type="ARBA" id="ARBA00022980"/>
    </source>
</evidence>
<evidence type="ECO:0000256" key="4">
    <source>
        <dbReference type="SAM" id="MobiDB-lite"/>
    </source>
</evidence>
<dbReference type="GO" id="GO:0006412">
    <property type="term" value="P:translation"/>
    <property type="evidence" value="ECO:0007669"/>
    <property type="project" value="TreeGrafter"/>
</dbReference>
<dbReference type="Proteomes" id="UP000503399">
    <property type="component" value="Chromosome"/>
</dbReference>
<comment type="similarity">
    <text evidence="1">Belongs to the bacterial ribosomal protein bS1 family.</text>
</comment>
<evidence type="ECO:0000259" key="5">
    <source>
        <dbReference type="PROSITE" id="PS50126"/>
    </source>
</evidence>
<gene>
    <name evidence="6" type="ORF">R50_1212</name>
</gene>
<organism evidence="6 7">
    <name type="scientific">Candidatus Hydrogenisulfobacillus filiaventi</name>
    <dbReference type="NCBI Taxonomy" id="2707344"/>
    <lineage>
        <taxon>Bacteria</taxon>
        <taxon>Bacillati</taxon>
        <taxon>Bacillota</taxon>
        <taxon>Clostridia</taxon>
        <taxon>Eubacteriales</taxon>
        <taxon>Clostridiales Family XVII. Incertae Sedis</taxon>
        <taxon>Candidatus Hydrogenisulfobacillus</taxon>
    </lineage>
</organism>
<dbReference type="NCBIfam" id="NF005208">
    <property type="entry name" value="PRK06676.1"/>
    <property type="match status" value="1"/>
</dbReference>
<dbReference type="PANTHER" id="PTHR10724">
    <property type="entry name" value="30S RIBOSOMAL PROTEIN S1"/>
    <property type="match status" value="1"/>
</dbReference>
<evidence type="ECO:0000313" key="7">
    <source>
        <dbReference type="Proteomes" id="UP000503399"/>
    </source>
</evidence>
<dbReference type="InterPro" id="IPR050437">
    <property type="entry name" value="Ribos_protein_bS1-like"/>
</dbReference>
<dbReference type="InterPro" id="IPR003029">
    <property type="entry name" value="S1_domain"/>
</dbReference>
<dbReference type="PRINTS" id="PR00681">
    <property type="entry name" value="RIBOSOMALS1"/>
</dbReference>
<feature type="region of interest" description="Disordered" evidence="4">
    <location>
        <begin position="400"/>
        <end position="454"/>
    </location>
</feature>
<dbReference type="SUPFAM" id="SSF50249">
    <property type="entry name" value="Nucleic acid-binding proteins"/>
    <property type="match status" value="4"/>
</dbReference>
<dbReference type="SMART" id="SM00316">
    <property type="entry name" value="S1"/>
    <property type="match status" value="4"/>
</dbReference>
<keyword evidence="3" id="KW-0687">Ribonucleoprotein</keyword>
<dbReference type="GO" id="GO:0003729">
    <property type="term" value="F:mRNA binding"/>
    <property type="evidence" value="ECO:0007669"/>
    <property type="project" value="UniProtKB-ARBA"/>
</dbReference>
<reference evidence="6 7" key="1">
    <citation type="submission" date="2020-02" db="EMBL/GenBank/DDBJ databases">
        <authorList>
            <person name="Hogendoorn C."/>
        </authorList>
    </citation>
    <scope>NUCLEOTIDE SEQUENCE [LARGE SCALE GENOMIC DNA]</scope>
    <source>
        <strain evidence="6">R501</strain>
    </source>
</reference>
<feature type="domain" description="S1 motif" evidence="5">
    <location>
        <begin position="247"/>
        <end position="315"/>
    </location>
</feature>
<dbReference type="CDD" id="cd04465">
    <property type="entry name" value="S1_RPS1_repeat_ec2_hs2"/>
    <property type="match status" value="1"/>
</dbReference>
<dbReference type="Pfam" id="PF00575">
    <property type="entry name" value="S1"/>
    <property type="match status" value="4"/>
</dbReference>
<dbReference type="CDD" id="cd05688">
    <property type="entry name" value="S1_RPS1_repeat_ec3"/>
    <property type="match status" value="1"/>
</dbReference>
<dbReference type="GO" id="GO:0003735">
    <property type="term" value="F:structural constituent of ribosome"/>
    <property type="evidence" value="ECO:0007669"/>
    <property type="project" value="TreeGrafter"/>
</dbReference>
<dbReference type="InterPro" id="IPR012340">
    <property type="entry name" value="NA-bd_OB-fold"/>
</dbReference>
<feature type="domain" description="S1 motif" evidence="5">
    <location>
        <begin position="161"/>
        <end position="226"/>
    </location>
</feature>
<feature type="region of interest" description="Disordered" evidence="4">
    <location>
        <begin position="1"/>
        <end position="54"/>
    </location>
</feature>
<dbReference type="CDD" id="cd05687">
    <property type="entry name" value="S1_RPS1_repeat_ec1_hs1"/>
    <property type="match status" value="1"/>
</dbReference>
<name>A0A6F8ZG42_9FIRM</name>
<accession>A0A6F8ZG42</accession>
<evidence type="ECO:0000256" key="1">
    <source>
        <dbReference type="ARBA" id="ARBA00006767"/>
    </source>
</evidence>
<keyword evidence="2 6" id="KW-0689">Ribosomal protein</keyword>
<dbReference type="FunFam" id="2.40.50.140:FF:000051">
    <property type="entry name" value="RNA-binding transcriptional accessory protein"/>
    <property type="match status" value="1"/>
</dbReference>
<evidence type="ECO:0000313" key="6">
    <source>
        <dbReference type="EMBL" id="CAB1128718.1"/>
    </source>
</evidence>
<dbReference type="KEGG" id="hfv:R50_1212"/>
<feature type="domain" description="S1 motif" evidence="5">
    <location>
        <begin position="74"/>
        <end position="143"/>
    </location>
</feature>
<dbReference type="PANTHER" id="PTHR10724:SF7">
    <property type="entry name" value="SMALL RIBOSOMAL SUBUNIT PROTEIN BS1C"/>
    <property type="match status" value="1"/>
</dbReference>
<feature type="compositionally biased region" description="Basic and acidic residues" evidence="4">
    <location>
        <begin position="43"/>
        <end position="54"/>
    </location>
</feature>
<dbReference type="GO" id="GO:0022627">
    <property type="term" value="C:cytosolic small ribosomal subunit"/>
    <property type="evidence" value="ECO:0007669"/>
    <property type="project" value="TreeGrafter"/>
</dbReference>
<feature type="compositionally biased region" description="Basic and acidic residues" evidence="4">
    <location>
        <begin position="1"/>
        <end position="24"/>
    </location>
</feature>